<dbReference type="InterPro" id="IPR032675">
    <property type="entry name" value="LRR_dom_sf"/>
</dbReference>
<dbReference type="FunFam" id="3.80.10.10:FF:000024">
    <property type="entry name" value="Somatic embryogenesis receptor kinase 1"/>
    <property type="match status" value="1"/>
</dbReference>
<dbReference type="PRINTS" id="PR00019">
    <property type="entry name" value="LEURICHRPT"/>
</dbReference>
<evidence type="ECO:0000313" key="7">
    <source>
        <dbReference type="Proteomes" id="UP001497516"/>
    </source>
</evidence>
<feature type="chain" id="PRO_5043662655" description="Leucine-rich repeat-containing N-terminal plant-type domain-containing protein" evidence="4">
    <location>
        <begin position="31"/>
        <end position="209"/>
    </location>
</feature>
<protein>
    <recommendedName>
        <fullName evidence="5">Leucine-rich repeat-containing N-terminal plant-type domain-containing protein</fullName>
    </recommendedName>
</protein>
<keyword evidence="7" id="KW-1185">Reference proteome</keyword>
<dbReference type="PROSITE" id="PS51450">
    <property type="entry name" value="LRR"/>
    <property type="match status" value="1"/>
</dbReference>
<keyword evidence="1" id="KW-0433">Leucine-rich repeat</keyword>
<dbReference type="Gene3D" id="3.80.10.10">
    <property type="entry name" value="Ribonuclease Inhibitor"/>
    <property type="match status" value="1"/>
</dbReference>
<gene>
    <name evidence="6" type="ORF">LTRI10_LOCUS9523</name>
</gene>
<evidence type="ECO:0000256" key="2">
    <source>
        <dbReference type="ARBA" id="ARBA00022729"/>
    </source>
</evidence>
<evidence type="ECO:0000313" key="6">
    <source>
        <dbReference type="EMBL" id="CAL1362583.1"/>
    </source>
</evidence>
<name>A0AAV2D0T3_9ROSI</name>
<dbReference type="InterPro" id="IPR013210">
    <property type="entry name" value="LRR_N_plant-typ"/>
</dbReference>
<proteinExistence type="predicted"/>
<dbReference type="PANTHER" id="PTHR47988">
    <property type="entry name" value="SOMATIC EMBRYOGENESIS RECEPTOR KINASE 1"/>
    <property type="match status" value="1"/>
</dbReference>
<reference evidence="6 7" key="1">
    <citation type="submission" date="2024-04" db="EMBL/GenBank/DDBJ databases">
        <authorList>
            <person name="Fracassetti M."/>
        </authorList>
    </citation>
    <scope>NUCLEOTIDE SEQUENCE [LARGE SCALE GENOMIC DNA]</scope>
</reference>
<dbReference type="Pfam" id="PF13855">
    <property type="entry name" value="LRR_8"/>
    <property type="match status" value="1"/>
</dbReference>
<dbReference type="SUPFAM" id="SSF52058">
    <property type="entry name" value="L domain-like"/>
    <property type="match status" value="1"/>
</dbReference>
<accession>A0AAV2D0T3</accession>
<evidence type="ECO:0000259" key="5">
    <source>
        <dbReference type="Pfam" id="PF08263"/>
    </source>
</evidence>
<evidence type="ECO:0000256" key="3">
    <source>
        <dbReference type="ARBA" id="ARBA00022737"/>
    </source>
</evidence>
<dbReference type="InterPro" id="IPR001611">
    <property type="entry name" value="Leu-rich_rpt"/>
</dbReference>
<keyword evidence="3" id="KW-0677">Repeat</keyword>
<dbReference type="Pfam" id="PF00560">
    <property type="entry name" value="LRR_1"/>
    <property type="match status" value="1"/>
</dbReference>
<dbReference type="Proteomes" id="UP001497516">
    <property type="component" value="Chromosome 10"/>
</dbReference>
<dbReference type="Pfam" id="PF08263">
    <property type="entry name" value="LRRNT_2"/>
    <property type="match status" value="1"/>
</dbReference>
<feature type="domain" description="Leucine-rich repeat-containing N-terminal plant-type" evidence="5">
    <location>
        <begin position="30"/>
        <end position="70"/>
    </location>
</feature>
<keyword evidence="2 4" id="KW-0732">Signal</keyword>
<evidence type="ECO:0000256" key="1">
    <source>
        <dbReference type="ARBA" id="ARBA00022614"/>
    </source>
</evidence>
<dbReference type="EMBL" id="OZ034814">
    <property type="protein sequence ID" value="CAL1362583.1"/>
    <property type="molecule type" value="Genomic_DNA"/>
</dbReference>
<sequence length="209" mass="22995">MEAPLIKAWLWRLILVFLSVLLLSVVEVKSNTDIDALMTLKNAMTDPNGCMNDWDPSFVDPCTWLRITCNSDNRVVRVDVPGCGLSGQLPPGLAGLDQLQYLNLYDNKIGGMIPTVYGHGFQSLKSLDLSSNSLESIIPASLSKLPKIEFIHLEHNQLDGYIPRDLGLIPTIRVLNISYNKLCGDVPPEIARIPGADWSNNPGIGKPCQ</sequence>
<feature type="signal peptide" evidence="4">
    <location>
        <begin position="1"/>
        <end position="30"/>
    </location>
</feature>
<dbReference type="AlphaFoldDB" id="A0AAV2D0T3"/>
<evidence type="ECO:0000256" key="4">
    <source>
        <dbReference type="SAM" id="SignalP"/>
    </source>
</evidence>
<organism evidence="6 7">
    <name type="scientific">Linum trigynum</name>
    <dbReference type="NCBI Taxonomy" id="586398"/>
    <lineage>
        <taxon>Eukaryota</taxon>
        <taxon>Viridiplantae</taxon>
        <taxon>Streptophyta</taxon>
        <taxon>Embryophyta</taxon>
        <taxon>Tracheophyta</taxon>
        <taxon>Spermatophyta</taxon>
        <taxon>Magnoliopsida</taxon>
        <taxon>eudicotyledons</taxon>
        <taxon>Gunneridae</taxon>
        <taxon>Pentapetalae</taxon>
        <taxon>rosids</taxon>
        <taxon>fabids</taxon>
        <taxon>Malpighiales</taxon>
        <taxon>Linaceae</taxon>
        <taxon>Linum</taxon>
    </lineage>
</organism>